<evidence type="ECO:0000313" key="1">
    <source>
        <dbReference type="EMBL" id="KAH7127392.1"/>
    </source>
</evidence>
<gene>
    <name evidence="1" type="ORF">EDB81DRAFT_764574</name>
</gene>
<dbReference type="EMBL" id="JAGMUV010000019">
    <property type="protein sequence ID" value="KAH7127392.1"/>
    <property type="molecule type" value="Genomic_DNA"/>
</dbReference>
<reference evidence="1" key="1">
    <citation type="journal article" date="2021" name="Nat. Commun.">
        <title>Genetic determinants of endophytism in the Arabidopsis root mycobiome.</title>
        <authorList>
            <person name="Mesny F."/>
            <person name="Miyauchi S."/>
            <person name="Thiergart T."/>
            <person name="Pickel B."/>
            <person name="Atanasova L."/>
            <person name="Karlsson M."/>
            <person name="Huettel B."/>
            <person name="Barry K.W."/>
            <person name="Haridas S."/>
            <person name="Chen C."/>
            <person name="Bauer D."/>
            <person name="Andreopoulos W."/>
            <person name="Pangilinan J."/>
            <person name="LaButti K."/>
            <person name="Riley R."/>
            <person name="Lipzen A."/>
            <person name="Clum A."/>
            <person name="Drula E."/>
            <person name="Henrissat B."/>
            <person name="Kohler A."/>
            <person name="Grigoriev I.V."/>
            <person name="Martin F.M."/>
            <person name="Hacquard S."/>
        </authorList>
    </citation>
    <scope>NUCLEOTIDE SEQUENCE</scope>
    <source>
        <strain evidence="1">MPI-CAGE-AT-0147</strain>
    </source>
</reference>
<dbReference type="AlphaFoldDB" id="A0A9P9DYM6"/>
<comment type="caution">
    <text evidence="1">The sequence shown here is derived from an EMBL/GenBank/DDBJ whole genome shotgun (WGS) entry which is preliminary data.</text>
</comment>
<dbReference type="Proteomes" id="UP000738349">
    <property type="component" value="Unassembled WGS sequence"/>
</dbReference>
<sequence length="289" mass="32167">MVIPIHTTKQPTYVNPCCFACGFLSYLYAPSWSWTSVRGRIAPFTKVVLEQLVVVLSVGIKSAHNDQFGRLVGGSLSLSGVLFKFPSLTQIMGDWGSFSENSKFDDWALSLDHCGQDYCENETWFLPLAKAPPASTRRGLDICEILIRRAITTLAIPVFTRVGITPDVKGLDTTQRTESLMKLKTYDHWAESRTETICQTLENWHVTGRDDLCKFLNIARLLGLDFHSEQDSTDSSILLGAHEHTRGDALGGLPDRQKCETSDHSKLLSRSSWEGFTVAGTHNPAGKTW</sequence>
<accession>A0A9P9DYM6</accession>
<organism evidence="1 2">
    <name type="scientific">Dactylonectria macrodidyma</name>
    <dbReference type="NCBI Taxonomy" id="307937"/>
    <lineage>
        <taxon>Eukaryota</taxon>
        <taxon>Fungi</taxon>
        <taxon>Dikarya</taxon>
        <taxon>Ascomycota</taxon>
        <taxon>Pezizomycotina</taxon>
        <taxon>Sordariomycetes</taxon>
        <taxon>Hypocreomycetidae</taxon>
        <taxon>Hypocreales</taxon>
        <taxon>Nectriaceae</taxon>
        <taxon>Dactylonectria</taxon>
    </lineage>
</organism>
<dbReference type="OrthoDB" id="5362512at2759"/>
<name>A0A9P9DYM6_9HYPO</name>
<protein>
    <submittedName>
        <fullName evidence="1">Uncharacterized protein</fullName>
    </submittedName>
</protein>
<evidence type="ECO:0000313" key="2">
    <source>
        <dbReference type="Proteomes" id="UP000738349"/>
    </source>
</evidence>
<keyword evidence="2" id="KW-1185">Reference proteome</keyword>
<proteinExistence type="predicted"/>